<organism evidence="3 4">
    <name type="scientific">Plakobranchus ocellatus</name>
    <dbReference type="NCBI Taxonomy" id="259542"/>
    <lineage>
        <taxon>Eukaryota</taxon>
        <taxon>Metazoa</taxon>
        <taxon>Spiralia</taxon>
        <taxon>Lophotrochozoa</taxon>
        <taxon>Mollusca</taxon>
        <taxon>Gastropoda</taxon>
        <taxon>Heterobranchia</taxon>
        <taxon>Euthyneura</taxon>
        <taxon>Panpulmonata</taxon>
        <taxon>Sacoglossa</taxon>
        <taxon>Placobranchoidea</taxon>
        <taxon>Plakobranchidae</taxon>
        <taxon>Plakobranchus</taxon>
    </lineage>
</organism>
<evidence type="ECO:0000259" key="2">
    <source>
        <dbReference type="PROSITE" id="PS00028"/>
    </source>
</evidence>
<accession>A0AAV3YN12</accession>
<dbReference type="AlphaFoldDB" id="A0AAV3YN12"/>
<proteinExistence type="predicted"/>
<sequence>MNSQCDDNASHECDNASFDLFDDDEDEIENSTVSSSSGQVDVLVELNKNPSACDKHEESTPLYSGVHTPTFDNTKKEILMDISEHKLNHEEKDNKFALSCKDEGHSFSLTSKALQNNEEHPSKRYKAQGQNDDRPSFEKSPSADMSCKSDMTSNIELSLSPSEECAVRFSRVHDYNADVLTFEDKHWNSISSEKVETNSHKDHDVDEKETDTAVCAEKNENKAFSFPCPFCCVQESCVLLLEHHILAAHPEIPEQPEATCVAESAITSAFQFVCPLCDMDLETELAYNSHLNVAHPDGAPTDCDNLANGPLSCPLCYLFL</sequence>
<protein>
    <submittedName>
        <fullName evidence="3">Znf1 protein</fullName>
    </submittedName>
</protein>
<gene>
    <name evidence="3" type="ORF">PoB_001118100</name>
</gene>
<feature type="region of interest" description="Disordered" evidence="1">
    <location>
        <begin position="113"/>
        <end position="148"/>
    </location>
</feature>
<dbReference type="PROSITE" id="PS00028">
    <property type="entry name" value="ZINC_FINGER_C2H2_1"/>
    <property type="match status" value="1"/>
</dbReference>
<dbReference type="Proteomes" id="UP000735302">
    <property type="component" value="Unassembled WGS sequence"/>
</dbReference>
<comment type="caution">
    <text evidence="3">The sequence shown here is derived from an EMBL/GenBank/DDBJ whole genome shotgun (WGS) entry which is preliminary data.</text>
</comment>
<evidence type="ECO:0000313" key="4">
    <source>
        <dbReference type="Proteomes" id="UP000735302"/>
    </source>
</evidence>
<reference evidence="3 4" key="1">
    <citation type="journal article" date="2021" name="Elife">
        <title>Chloroplast acquisition without the gene transfer in kleptoplastic sea slugs, Plakobranchus ocellatus.</title>
        <authorList>
            <person name="Maeda T."/>
            <person name="Takahashi S."/>
            <person name="Yoshida T."/>
            <person name="Shimamura S."/>
            <person name="Takaki Y."/>
            <person name="Nagai Y."/>
            <person name="Toyoda A."/>
            <person name="Suzuki Y."/>
            <person name="Arimoto A."/>
            <person name="Ishii H."/>
            <person name="Satoh N."/>
            <person name="Nishiyama T."/>
            <person name="Hasebe M."/>
            <person name="Maruyama T."/>
            <person name="Minagawa J."/>
            <person name="Obokata J."/>
            <person name="Shigenobu S."/>
        </authorList>
    </citation>
    <scope>NUCLEOTIDE SEQUENCE [LARGE SCALE GENOMIC DNA]</scope>
</reference>
<feature type="domain" description="C2H2-type" evidence="2">
    <location>
        <begin position="274"/>
        <end position="295"/>
    </location>
</feature>
<name>A0AAV3YN12_9GAST</name>
<feature type="region of interest" description="Disordered" evidence="1">
    <location>
        <begin position="49"/>
        <end position="68"/>
    </location>
</feature>
<dbReference type="InterPro" id="IPR013087">
    <property type="entry name" value="Znf_C2H2_type"/>
</dbReference>
<keyword evidence="4" id="KW-1185">Reference proteome</keyword>
<dbReference type="EMBL" id="BLXT01001321">
    <property type="protein sequence ID" value="GFN84675.1"/>
    <property type="molecule type" value="Genomic_DNA"/>
</dbReference>
<evidence type="ECO:0000256" key="1">
    <source>
        <dbReference type="SAM" id="MobiDB-lite"/>
    </source>
</evidence>
<evidence type="ECO:0000313" key="3">
    <source>
        <dbReference type="EMBL" id="GFN84675.1"/>
    </source>
</evidence>